<feature type="transmembrane region" description="Helical" evidence="9">
    <location>
        <begin position="115"/>
        <end position="142"/>
    </location>
</feature>
<sequence>MQPMNKQSSKLMKVIVLALLGTISLLLFFLNFPLPLLPAFLKIDFSDVPALMASFIFSPVAGVLVVAIKNLLYLAVSGASDPIGVLANFIAGIMFVVPVSMLYHKFKGVKSIVSGLVTGTIVMAVGMSVLNYFVFLPAYAWFMGWEDMSNTAIKWGIVSAGILPFNIIKGIIVGLLFVPLFLKLRVWIEEKQAKFASS</sequence>
<feature type="transmembrane region" description="Helical" evidence="9">
    <location>
        <begin position="82"/>
        <end position="103"/>
    </location>
</feature>
<dbReference type="GO" id="GO:0005886">
    <property type="term" value="C:plasma membrane"/>
    <property type="evidence" value="ECO:0007669"/>
    <property type="project" value="UniProtKB-SubCell"/>
</dbReference>
<feature type="transmembrane region" description="Helical" evidence="9">
    <location>
        <begin position="12"/>
        <end position="30"/>
    </location>
</feature>
<keyword evidence="4 8" id="KW-1003">Cell membrane</keyword>
<dbReference type="Pfam" id="PF12822">
    <property type="entry name" value="ECF_trnsprt"/>
    <property type="match status" value="1"/>
</dbReference>
<evidence type="ECO:0000256" key="4">
    <source>
        <dbReference type="ARBA" id="ARBA00022475"/>
    </source>
</evidence>
<dbReference type="GO" id="GO:0032217">
    <property type="term" value="F:riboflavin transmembrane transporter activity"/>
    <property type="evidence" value="ECO:0007669"/>
    <property type="project" value="UniProtKB-UniRule"/>
</dbReference>
<keyword evidence="11" id="KW-1185">Reference proteome</keyword>
<dbReference type="InterPro" id="IPR024529">
    <property type="entry name" value="ECF_trnsprt_substrate-spec"/>
</dbReference>
<comment type="subcellular location">
    <subcellularLocation>
        <location evidence="1">Cell membrane</location>
        <topology evidence="1">Multi-pass membrane protein</topology>
    </subcellularLocation>
</comment>
<dbReference type="EMBL" id="FQXD01000013">
    <property type="protein sequence ID" value="SHH78207.1"/>
    <property type="molecule type" value="Genomic_DNA"/>
</dbReference>
<evidence type="ECO:0000256" key="1">
    <source>
        <dbReference type="ARBA" id="ARBA00004651"/>
    </source>
</evidence>
<evidence type="ECO:0000256" key="5">
    <source>
        <dbReference type="ARBA" id="ARBA00022692"/>
    </source>
</evidence>
<dbReference type="PIRSF" id="PIRSF037778">
    <property type="entry name" value="UCP037778_transp_RibU"/>
    <property type="match status" value="1"/>
</dbReference>
<organism evidence="10 11">
    <name type="scientific">Virgibacillus chiguensis</name>
    <dbReference type="NCBI Taxonomy" id="411959"/>
    <lineage>
        <taxon>Bacteria</taxon>
        <taxon>Bacillati</taxon>
        <taxon>Bacillota</taxon>
        <taxon>Bacilli</taxon>
        <taxon>Bacillales</taxon>
        <taxon>Bacillaceae</taxon>
        <taxon>Virgibacillus</taxon>
    </lineage>
</organism>
<evidence type="ECO:0000313" key="10">
    <source>
        <dbReference type="EMBL" id="SHH78207.1"/>
    </source>
</evidence>
<accession>A0A1M5VSL7</accession>
<dbReference type="AlphaFoldDB" id="A0A1M5VSL7"/>
<evidence type="ECO:0000256" key="6">
    <source>
        <dbReference type="ARBA" id="ARBA00022989"/>
    </source>
</evidence>
<dbReference type="Proteomes" id="UP000184079">
    <property type="component" value="Unassembled WGS sequence"/>
</dbReference>
<evidence type="ECO:0000256" key="3">
    <source>
        <dbReference type="ARBA" id="ARBA00022448"/>
    </source>
</evidence>
<dbReference type="InterPro" id="IPR025720">
    <property type="entry name" value="RibU"/>
</dbReference>
<dbReference type="PANTHER" id="PTHR38438:SF1">
    <property type="entry name" value="RIBOFLAVIN TRANSPORTER RIBU"/>
    <property type="match status" value="1"/>
</dbReference>
<feature type="transmembrane region" description="Helical" evidence="9">
    <location>
        <begin position="51"/>
        <end position="76"/>
    </location>
</feature>
<comment type="similarity">
    <text evidence="2 8">Belongs to the prokaryotic riboflavin transporter (P-RFT) (TC 2.A.87) family.</text>
</comment>
<evidence type="ECO:0000256" key="2">
    <source>
        <dbReference type="ARBA" id="ARBA00005540"/>
    </source>
</evidence>
<dbReference type="PANTHER" id="PTHR38438">
    <property type="entry name" value="RIBOFLAVIN TRANSPORTER RIBU"/>
    <property type="match status" value="1"/>
</dbReference>
<protein>
    <recommendedName>
        <fullName evidence="8">Riboflavin transporter</fullName>
    </recommendedName>
</protein>
<dbReference type="Gene3D" id="1.10.1760.20">
    <property type="match status" value="1"/>
</dbReference>
<proteinExistence type="inferred from homology"/>
<keyword evidence="6 9" id="KW-1133">Transmembrane helix</keyword>
<evidence type="ECO:0000313" key="11">
    <source>
        <dbReference type="Proteomes" id="UP000184079"/>
    </source>
</evidence>
<keyword evidence="5 9" id="KW-0812">Transmembrane</keyword>
<dbReference type="RefSeq" id="WP_371413704.1">
    <property type="nucleotide sequence ID" value="NZ_FQXD01000013.1"/>
</dbReference>
<keyword evidence="7 8" id="KW-0472">Membrane</keyword>
<name>A0A1M5VSL7_9BACI</name>
<evidence type="ECO:0000256" key="7">
    <source>
        <dbReference type="ARBA" id="ARBA00023136"/>
    </source>
</evidence>
<keyword evidence="3 8" id="KW-0813">Transport</keyword>
<comment type="function">
    <text evidence="8">Probably a riboflavin-binding protein that interacts with the energy-coupling factor (ECF) ABC-transporter complex.</text>
</comment>
<evidence type="ECO:0000256" key="9">
    <source>
        <dbReference type="SAM" id="Phobius"/>
    </source>
</evidence>
<evidence type="ECO:0000256" key="8">
    <source>
        <dbReference type="PIRNR" id="PIRNR037778"/>
    </source>
</evidence>
<feature type="transmembrane region" description="Helical" evidence="9">
    <location>
        <begin position="162"/>
        <end position="182"/>
    </location>
</feature>
<reference evidence="11" key="1">
    <citation type="submission" date="2016-11" db="EMBL/GenBank/DDBJ databases">
        <authorList>
            <person name="Varghese N."/>
            <person name="Submissions S."/>
        </authorList>
    </citation>
    <scope>NUCLEOTIDE SEQUENCE [LARGE SCALE GENOMIC DNA]</scope>
    <source>
        <strain evidence="11">CGMCC 1.6496</strain>
    </source>
</reference>
<gene>
    <name evidence="10" type="ORF">SAMN05421807_113101</name>
</gene>